<dbReference type="Proteomes" id="UP000224003">
    <property type="component" value="Unassembled WGS sequence"/>
</dbReference>
<comment type="caution">
    <text evidence="1">The sequence shown here is derived from an EMBL/GenBank/DDBJ whole genome shotgun (WGS) entry which is preliminary data.</text>
</comment>
<organism evidence="1 2">
    <name type="scientific">Bacillus thuringiensis</name>
    <dbReference type="NCBI Taxonomy" id="1428"/>
    <lineage>
        <taxon>Bacteria</taxon>
        <taxon>Bacillati</taxon>
        <taxon>Bacillota</taxon>
        <taxon>Bacilli</taxon>
        <taxon>Bacillales</taxon>
        <taxon>Bacillaceae</taxon>
        <taxon>Bacillus</taxon>
        <taxon>Bacillus cereus group</taxon>
    </lineage>
</organism>
<sequence length="95" mass="11578">MDSTIMHNHFRFLMNNKWAGRQNHEDCLEYFYKDKRAMDWICIFIPLNTNREISWKYFSGTKALDSSRSDKIKRTPEWFQQLVEKSQNKLNEINV</sequence>
<accession>A0A9X6ZSH7</accession>
<evidence type="ECO:0000313" key="1">
    <source>
        <dbReference type="EMBL" id="PFJ38766.1"/>
    </source>
</evidence>
<gene>
    <name evidence="1" type="ORF">COJ15_16960</name>
</gene>
<dbReference type="AlphaFoldDB" id="A0A9X6ZSH7"/>
<name>A0A9X6ZSH7_BACTU</name>
<reference evidence="1 2" key="1">
    <citation type="submission" date="2017-09" db="EMBL/GenBank/DDBJ databases">
        <title>Large-scale bioinformatics analysis of Bacillus genomes uncovers conserved roles of natural products in bacterial physiology.</title>
        <authorList>
            <consortium name="Agbiome Team Llc"/>
            <person name="Bleich R.M."/>
            <person name="Grubbs K.J."/>
            <person name="Santa Maria K.C."/>
            <person name="Allen S.E."/>
            <person name="Farag S."/>
            <person name="Shank E.A."/>
            <person name="Bowers A."/>
        </authorList>
    </citation>
    <scope>NUCLEOTIDE SEQUENCE [LARGE SCALE GENOMIC DNA]</scope>
    <source>
        <strain evidence="1 2">AFS085496</strain>
    </source>
</reference>
<dbReference type="EMBL" id="NUVX01000030">
    <property type="protein sequence ID" value="PFJ38766.1"/>
    <property type="molecule type" value="Genomic_DNA"/>
</dbReference>
<dbReference type="RefSeq" id="WP_098517027.1">
    <property type="nucleotide sequence ID" value="NZ_NUVX01000030.1"/>
</dbReference>
<evidence type="ECO:0000313" key="2">
    <source>
        <dbReference type="Proteomes" id="UP000224003"/>
    </source>
</evidence>
<proteinExistence type="predicted"/>
<protein>
    <submittedName>
        <fullName evidence="1">Uncharacterized protein</fullName>
    </submittedName>
</protein>